<evidence type="ECO:0000256" key="1">
    <source>
        <dbReference type="ARBA" id="ARBA00022448"/>
    </source>
</evidence>
<dbReference type="AlphaFoldDB" id="A0A2K1YB90"/>
<dbReference type="InterPro" id="IPR045018">
    <property type="entry name" value="Azg-like"/>
</dbReference>
<dbReference type="STRING" id="3694.A0A2K1YB90"/>
<dbReference type="Proteomes" id="UP000006729">
    <property type="component" value="Chromosome 12"/>
</dbReference>
<dbReference type="PANTHER" id="PTHR43337">
    <property type="entry name" value="XANTHINE/URACIL PERMEASE C887.17-RELATED"/>
    <property type="match status" value="1"/>
</dbReference>
<gene>
    <name evidence="3" type="ORF">POPTR_012G093100</name>
</gene>
<dbReference type="GO" id="GO:0015205">
    <property type="term" value="F:nucleobase transmembrane transporter activity"/>
    <property type="evidence" value="ECO:0007669"/>
    <property type="project" value="InterPro"/>
</dbReference>
<sequence length="104" mass="11037">MGILANLPLGLAPVWVLMLLLLYNLAGFHGSGPISFKSAMAIVLVEGCAFFCSFSSWQVHQDGGLVGPDQSTLVTVTACLSTNLVTGECISGKIRSPTFRECLF</sequence>
<dbReference type="PANTHER" id="PTHR43337:SF13">
    <property type="entry name" value="ADENINE_GUANINE PERMEASE AZG2"/>
    <property type="match status" value="1"/>
</dbReference>
<evidence type="ECO:0000313" key="3">
    <source>
        <dbReference type="EMBL" id="PNT10301.1"/>
    </source>
</evidence>
<evidence type="ECO:0000313" key="4">
    <source>
        <dbReference type="Proteomes" id="UP000006729"/>
    </source>
</evidence>
<feature type="transmembrane region" description="Helical" evidence="2">
    <location>
        <begin position="6"/>
        <end position="26"/>
    </location>
</feature>
<reference evidence="3 4" key="1">
    <citation type="journal article" date="2006" name="Science">
        <title>The genome of black cottonwood, Populus trichocarpa (Torr. &amp; Gray).</title>
        <authorList>
            <person name="Tuskan G.A."/>
            <person name="Difazio S."/>
            <person name="Jansson S."/>
            <person name="Bohlmann J."/>
            <person name="Grigoriev I."/>
            <person name="Hellsten U."/>
            <person name="Putnam N."/>
            <person name="Ralph S."/>
            <person name="Rombauts S."/>
            <person name="Salamov A."/>
            <person name="Schein J."/>
            <person name="Sterck L."/>
            <person name="Aerts A."/>
            <person name="Bhalerao R.R."/>
            <person name="Bhalerao R.P."/>
            <person name="Blaudez D."/>
            <person name="Boerjan W."/>
            <person name="Brun A."/>
            <person name="Brunner A."/>
            <person name="Busov V."/>
            <person name="Campbell M."/>
            <person name="Carlson J."/>
            <person name="Chalot M."/>
            <person name="Chapman J."/>
            <person name="Chen G.L."/>
            <person name="Cooper D."/>
            <person name="Coutinho P.M."/>
            <person name="Couturier J."/>
            <person name="Covert S."/>
            <person name="Cronk Q."/>
            <person name="Cunningham R."/>
            <person name="Davis J."/>
            <person name="Degroeve S."/>
            <person name="Dejardin A."/>
            <person name="Depamphilis C."/>
            <person name="Detter J."/>
            <person name="Dirks B."/>
            <person name="Dubchak I."/>
            <person name="Duplessis S."/>
            <person name="Ehlting J."/>
            <person name="Ellis B."/>
            <person name="Gendler K."/>
            <person name="Goodstein D."/>
            <person name="Gribskov M."/>
            <person name="Grimwood J."/>
            <person name="Groover A."/>
            <person name="Gunter L."/>
            <person name="Hamberger B."/>
            <person name="Heinze B."/>
            <person name="Helariutta Y."/>
            <person name="Henrissat B."/>
            <person name="Holligan D."/>
            <person name="Holt R."/>
            <person name="Huang W."/>
            <person name="Islam-Faridi N."/>
            <person name="Jones S."/>
            <person name="Jones-Rhoades M."/>
            <person name="Jorgensen R."/>
            <person name="Joshi C."/>
            <person name="Kangasjarvi J."/>
            <person name="Karlsson J."/>
            <person name="Kelleher C."/>
            <person name="Kirkpatrick R."/>
            <person name="Kirst M."/>
            <person name="Kohler A."/>
            <person name="Kalluri U."/>
            <person name="Larimer F."/>
            <person name="Leebens-Mack J."/>
            <person name="Leple J.C."/>
            <person name="Locascio P."/>
            <person name="Lou Y."/>
            <person name="Lucas S."/>
            <person name="Martin F."/>
            <person name="Montanini B."/>
            <person name="Napoli C."/>
            <person name="Nelson D.R."/>
            <person name="Nelson C."/>
            <person name="Nieminen K."/>
            <person name="Nilsson O."/>
            <person name="Pereda V."/>
            <person name="Peter G."/>
            <person name="Philippe R."/>
            <person name="Pilate G."/>
            <person name="Poliakov A."/>
            <person name="Razumovskaya J."/>
            <person name="Richardson P."/>
            <person name="Rinaldi C."/>
            <person name="Ritland K."/>
            <person name="Rouze P."/>
            <person name="Ryaboy D."/>
            <person name="Schmutz J."/>
            <person name="Schrader J."/>
            <person name="Segerman B."/>
            <person name="Shin H."/>
            <person name="Siddiqui A."/>
            <person name="Sterky F."/>
            <person name="Terry A."/>
            <person name="Tsai C.J."/>
            <person name="Uberbacher E."/>
            <person name="Unneberg P."/>
            <person name="Vahala J."/>
            <person name="Wall K."/>
            <person name="Wessler S."/>
            <person name="Yang G."/>
            <person name="Yin T."/>
            <person name="Douglas C."/>
            <person name="Marra M."/>
            <person name="Sandberg G."/>
            <person name="Van de Peer Y."/>
            <person name="Rokhsar D."/>
        </authorList>
    </citation>
    <scope>NUCLEOTIDE SEQUENCE [LARGE SCALE GENOMIC DNA]</scope>
    <source>
        <strain evidence="4">cv. Nisqually</strain>
    </source>
</reference>
<keyword evidence="4" id="KW-1185">Reference proteome</keyword>
<accession>A0A2K1YB90</accession>
<organism evidence="3 4">
    <name type="scientific">Populus trichocarpa</name>
    <name type="common">Western balsam poplar</name>
    <name type="synonym">Populus balsamifera subsp. trichocarpa</name>
    <dbReference type="NCBI Taxonomy" id="3694"/>
    <lineage>
        <taxon>Eukaryota</taxon>
        <taxon>Viridiplantae</taxon>
        <taxon>Streptophyta</taxon>
        <taxon>Embryophyta</taxon>
        <taxon>Tracheophyta</taxon>
        <taxon>Spermatophyta</taxon>
        <taxon>Magnoliopsida</taxon>
        <taxon>eudicotyledons</taxon>
        <taxon>Gunneridae</taxon>
        <taxon>Pentapetalae</taxon>
        <taxon>rosids</taxon>
        <taxon>fabids</taxon>
        <taxon>Malpighiales</taxon>
        <taxon>Salicaceae</taxon>
        <taxon>Saliceae</taxon>
        <taxon>Populus</taxon>
    </lineage>
</organism>
<name>A0A2K1YB90_POPTR</name>
<keyword evidence="2" id="KW-0472">Membrane</keyword>
<keyword evidence="2" id="KW-0812">Transmembrane</keyword>
<evidence type="ECO:0000256" key="2">
    <source>
        <dbReference type="SAM" id="Phobius"/>
    </source>
</evidence>
<keyword evidence="1" id="KW-0813">Transport</keyword>
<protein>
    <submittedName>
        <fullName evidence="3">Uncharacterized protein</fullName>
    </submittedName>
</protein>
<keyword evidence="2" id="KW-1133">Transmembrane helix</keyword>
<dbReference type="InParanoid" id="A0A2K1YB90"/>
<proteinExistence type="predicted"/>
<dbReference type="EMBL" id="CM009301">
    <property type="protein sequence ID" value="PNT10301.1"/>
    <property type="molecule type" value="Genomic_DNA"/>
</dbReference>